<feature type="compositionally biased region" description="Polar residues" evidence="1">
    <location>
        <begin position="494"/>
        <end position="503"/>
    </location>
</feature>
<organism evidence="2 3">
    <name type="scientific">Verticillium dahliae</name>
    <name type="common">Verticillium wilt</name>
    <dbReference type="NCBI Taxonomy" id="27337"/>
    <lineage>
        <taxon>Eukaryota</taxon>
        <taxon>Fungi</taxon>
        <taxon>Dikarya</taxon>
        <taxon>Ascomycota</taxon>
        <taxon>Pezizomycotina</taxon>
        <taxon>Sordariomycetes</taxon>
        <taxon>Hypocreomycetidae</taxon>
        <taxon>Glomerellales</taxon>
        <taxon>Plectosphaerellaceae</taxon>
        <taxon>Verticillium</taxon>
    </lineage>
</organism>
<dbReference type="InterPro" id="IPR009057">
    <property type="entry name" value="Homeodomain-like_sf"/>
</dbReference>
<dbReference type="SMART" id="SM00717">
    <property type="entry name" value="SANT"/>
    <property type="match status" value="1"/>
</dbReference>
<comment type="caution">
    <text evidence="2">The sequence shown here is derived from an EMBL/GenBank/DDBJ whole genome shotgun (WGS) entry which is preliminary data.</text>
</comment>
<dbReference type="InterPro" id="IPR013867">
    <property type="entry name" value="Telomere_rpt-bd_fac_dimer_dom"/>
</dbReference>
<proteinExistence type="predicted"/>
<dbReference type="FunFam" id="1.10.10.60:FF:000137">
    <property type="entry name" value="MYB DNA binding protein"/>
    <property type="match status" value="1"/>
</dbReference>
<feature type="region of interest" description="Disordered" evidence="1">
    <location>
        <begin position="730"/>
        <end position="896"/>
    </location>
</feature>
<feature type="compositionally biased region" description="Low complexity" evidence="1">
    <location>
        <begin position="830"/>
        <end position="874"/>
    </location>
</feature>
<feature type="compositionally biased region" description="Polar residues" evidence="1">
    <location>
        <begin position="433"/>
        <end position="442"/>
    </location>
</feature>
<dbReference type="EMBL" id="RSDZ01000008">
    <property type="protein sequence ID" value="RXG50346.1"/>
    <property type="molecule type" value="Genomic_DNA"/>
</dbReference>
<dbReference type="PANTHER" id="PTHR47807:SF1">
    <property type="entry name" value="PROTEIN TBF1"/>
    <property type="match status" value="1"/>
</dbReference>
<feature type="compositionally biased region" description="Polar residues" evidence="1">
    <location>
        <begin position="560"/>
        <end position="578"/>
    </location>
</feature>
<feature type="compositionally biased region" description="Basic and acidic residues" evidence="1">
    <location>
        <begin position="662"/>
        <end position="678"/>
    </location>
</feature>
<dbReference type="CDD" id="cd11660">
    <property type="entry name" value="SANT_TRF"/>
    <property type="match status" value="1"/>
</dbReference>
<protein>
    <submittedName>
        <fullName evidence="2">Uncharacterized protein</fullName>
    </submittedName>
</protein>
<dbReference type="InterPro" id="IPR017930">
    <property type="entry name" value="Myb_dom"/>
</dbReference>
<sequence>MEEPSQGVGAPAQPPPAPELKQESPALPKDFELSPQATKRPLEPAPEQENGDPKRLKLGEDPMSDAIEMELDLEAMVQDVLGDIDNQMSRFGGMDGTSGGDMNLDMGPVDPPPRDTTEPTITFLDSPIQAVRAASLPALSHFALQIIIIVSQQHSPNSLSSAIRTHDSEAATSWVALKNLFTSTRQLFSQTDPVLHSDFLGSICSTDELRLANLASICCSLTSTGRDADTIDRRELYKSFFSILLRDGSELSNVVSDLFVAAKTQAIIDSVAKGVQETPIDQIIEEAFPASLEQNLKSRHGGSDLTQVEQALVTLAYGRKEALFKQIAEGLDEGNLRSTYENEELFRLLGSYLSDELQHFAHIATKYNVQLPMREPIHLDIPDDVSEMDEQALSSLLEATDGLVAQYLPNGGIEVANEPAVPTTEGSIPPAEPQTNGGETTTVTAPPAQNGTTDHSHETHDLFAEIEHQTQEYVRTTLSNLSPAPYQPTVPAPTGSTMAQTPYLSHLHQTQNHPPPPTHYYGYPPLDPNQTMETEESGPLPPSQSLPSAMLYDRARQAALSKNTNPQRREGGSSTRRPWSQEEEKALMTGLDKVQGPHWSQILSLYGAGGSISNILKDRSQVQLKDKARNLKLFFLKSNSEMPYYLQAVTGELKTRAPGQAARKEAEEKARQTSEEAQVRGQGNIPIASNIQSSPHSHQKTNSVTHHGFHSLNHAVQAPASPYTPVAPLATSAQTHASSPITNALPAPAMQSPVKPETQTAYTPPVTISTPQPTHPQLPSQPYTPTLPQAPSQNSAPYTPTHSYTPPQPAPTDSPHVKSEPLPQYDYMAQPQQQQQQQQQPQPPQQSQQQQQPQQQQQQPQQPQYQQQPSQEPQMPVTAVDQMPAAAMYSGLDDNDDLKDAALMQSLRELEAYSGTSVS</sequence>
<name>A0A366NNG3_VERDA</name>
<dbReference type="InterPro" id="IPR001005">
    <property type="entry name" value="SANT/Myb"/>
</dbReference>
<dbReference type="GO" id="GO:0010833">
    <property type="term" value="P:telomere maintenance via telomere lengthening"/>
    <property type="evidence" value="ECO:0007669"/>
    <property type="project" value="TreeGrafter"/>
</dbReference>
<evidence type="ECO:0000313" key="2">
    <source>
        <dbReference type="EMBL" id="RXG50346.1"/>
    </source>
</evidence>
<accession>A0A366NNG3</accession>
<feature type="region of interest" description="Disordered" evidence="1">
    <location>
        <begin position="418"/>
        <end position="442"/>
    </location>
</feature>
<feature type="region of interest" description="Disordered" evidence="1">
    <location>
        <begin position="479"/>
        <end position="547"/>
    </location>
</feature>
<feature type="compositionally biased region" description="Polar residues" evidence="1">
    <location>
        <begin position="731"/>
        <end position="742"/>
    </location>
</feature>
<dbReference type="AlphaFoldDB" id="A0A366NNG3"/>
<evidence type="ECO:0000256" key="1">
    <source>
        <dbReference type="SAM" id="MobiDB-lite"/>
    </source>
</evidence>
<evidence type="ECO:0000313" key="3">
    <source>
        <dbReference type="Proteomes" id="UP000288725"/>
    </source>
</evidence>
<dbReference type="InterPro" id="IPR052833">
    <property type="entry name" value="Telomeric_DNA-bd_trans-reg"/>
</dbReference>
<dbReference type="Pfam" id="PF08558">
    <property type="entry name" value="TRF"/>
    <property type="match status" value="1"/>
</dbReference>
<feature type="region of interest" description="Disordered" evidence="1">
    <location>
        <begin position="656"/>
        <end position="705"/>
    </location>
</feature>
<reference evidence="2 3" key="1">
    <citation type="submission" date="2018-12" db="EMBL/GenBank/DDBJ databases">
        <title>Genome of Verticillium dahliae isolate Getta Getta.</title>
        <authorList>
            <person name="Gardiner D.M."/>
        </authorList>
    </citation>
    <scope>NUCLEOTIDE SEQUENCE [LARGE SCALE GENOMIC DNA]</scope>
    <source>
        <strain evidence="2 3">Getta Getta</strain>
    </source>
</reference>
<dbReference type="GO" id="GO:0042803">
    <property type="term" value="F:protein homodimerization activity"/>
    <property type="evidence" value="ECO:0007669"/>
    <property type="project" value="InterPro"/>
</dbReference>
<feature type="compositionally biased region" description="Polar residues" evidence="1">
    <location>
        <begin position="687"/>
        <end position="705"/>
    </location>
</feature>
<feature type="region of interest" description="Disordered" evidence="1">
    <location>
        <begin position="1"/>
        <end position="59"/>
    </location>
</feature>
<dbReference type="PROSITE" id="PS51294">
    <property type="entry name" value="HTH_MYB"/>
    <property type="match status" value="1"/>
</dbReference>
<feature type="compositionally biased region" description="Polar residues" evidence="1">
    <location>
        <begin position="757"/>
        <end position="805"/>
    </location>
</feature>
<dbReference type="SUPFAM" id="SSF46689">
    <property type="entry name" value="Homeodomain-like"/>
    <property type="match status" value="1"/>
</dbReference>
<feature type="region of interest" description="Disordered" evidence="1">
    <location>
        <begin position="559"/>
        <end position="581"/>
    </location>
</feature>
<dbReference type="GO" id="GO:0003691">
    <property type="term" value="F:double-stranded telomeric DNA binding"/>
    <property type="evidence" value="ECO:0007669"/>
    <property type="project" value="TreeGrafter"/>
</dbReference>
<dbReference type="Gene3D" id="1.10.10.60">
    <property type="entry name" value="Homeodomain-like"/>
    <property type="match status" value="1"/>
</dbReference>
<gene>
    <name evidence="2" type="ORF">VDGE_02014</name>
</gene>
<dbReference type="PANTHER" id="PTHR47807">
    <property type="entry name" value="PROTEIN TBF1"/>
    <property type="match status" value="1"/>
</dbReference>
<dbReference type="Proteomes" id="UP000288725">
    <property type="component" value="Chromosome 7"/>
</dbReference>